<dbReference type="EMBL" id="CP039543">
    <property type="protein sequence ID" value="QJT11127.1"/>
    <property type="molecule type" value="Genomic_DNA"/>
</dbReference>
<dbReference type="InterPro" id="IPR036280">
    <property type="entry name" value="Multihaem_cyt_sf"/>
</dbReference>
<dbReference type="Proteomes" id="UP000434052">
    <property type="component" value="Unassembled WGS sequence"/>
</dbReference>
<accession>A0A6P1ZCN3</accession>
<keyword evidence="1" id="KW-0812">Transmembrane</keyword>
<keyword evidence="5" id="KW-1185">Reference proteome</keyword>
<organism evidence="3 4">
    <name type="scientific">Oceanidesulfovibrio marinus</name>
    <dbReference type="NCBI Taxonomy" id="370038"/>
    <lineage>
        <taxon>Bacteria</taxon>
        <taxon>Pseudomonadati</taxon>
        <taxon>Thermodesulfobacteriota</taxon>
        <taxon>Desulfovibrionia</taxon>
        <taxon>Desulfovibrionales</taxon>
        <taxon>Desulfovibrionaceae</taxon>
        <taxon>Oceanidesulfovibrio</taxon>
    </lineage>
</organism>
<keyword evidence="1" id="KW-0472">Membrane</keyword>
<evidence type="ECO:0000313" key="2">
    <source>
        <dbReference type="EMBL" id="QJT11127.1"/>
    </source>
</evidence>
<sequence>MYNAKYIVPGIVVFLILATLPFWWSSIFVPGYKTPELALPKDQDKCIESADYMKANHMQMLNDWRDRVVRQGERLYTATDGKVYEMSLQNTCMKCHTNKAEFCDKCHDTASVNPYCWQCHQAPRGNEQ</sequence>
<proteinExistence type="predicted"/>
<reference evidence="3 4" key="1">
    <citation type="submission" date="2018-06" db="EMBL/GenBank/DDBJ databases">
        <title>Complete genome of Desulfovibrio marinus P48SEP.</title>
        <authorList>
            <person name="Crispim J.S."/>
            <person name="Vidigal P.M.P."/>
            <person name="Silva L.C.F."/>
            <person name="Araujo L.C."/>
            <person name="Laguardia C.N."/>
            <person name="Dias R.S."/>
            <person name="Sousa M.P."/>
            <person name="Paula S.O."/>
            <person name="Silva C."/>
        </authorList>
    </citation>
    <scope>NUCLEOTIDE SEQUENCE [LARGE SCALE GENOMIC DNA]</scope>
    <source>
        <strain evidence="3 4">P48SEP</strain>
    </source>
</reference>
<reference evidence="2 5" key="2">
    <citation type="submission" date="2019-04" db="EMBL/GenBank/DDBJ databases">
        <title>Isolation and culture of sulfate reducing bacteria from the cold seep of the South China Sea.</title>
        <authorList>
            <person name="Sun C."/>
            <person name="Liu R."/>
        </authorList>
    </citation>
    <scope>NUCLEOTIDE SEQUENCE [LARGE SCALE GENOMIC DNA]</scope>
    <source>
        <strain evidence="2 5">CS1</strain>
    </source>
</reference>
<dbReference type="NCBIfam" id="NF038038">
    <property type="entry name" value="cytoc_DsrJ"/>
    <property type="match status" value="1"/>
</dbReference>
<dbReference type="AlphaFoldDB" id="A0A6P1ZCN3"/>
<protein>
    <submittedName>
        <fullName evidence="3">Cytochrome C</fullName>
    </submittedName>
</protein>
<dbReference type="EMBL" id="QMIF01000014">
    <property type="protein sequence ID" value="TVM31703.1"/>
    <property type="molecule type" value="Genomic_DNA"/>
</dbReference>
<evidence type="ECO:0000313" key="3">
    <source>
        <dbReference type="EMBL" id="TVM31703.1"/>
    </source>
</evidence>
<gene>
    <name evidence="3" type="ORF">DQK91_17345</name>
    <name evidence="2" type="ORF">E8L03_20400</name>
</gene>
<feature type="transmembrane region" description="Helical" evidence="1">
    <location>
        <begin position="6"/>
        <end position="24"/>
    </location>
</feature>
<dbReference type="Proteomes" id="UP000503251">
    <property type="component" value="Chromosome"/>
</dbReference>
<evidence type="ECO:0000313" key="5">
    <source>
        <dbReference type="Proteomes" id="UP000503251"/>
    </source>
</evidence>
<evidence type="ECO:0000313" key="4">
    <source>
        <dbReference type="Proteomes" id="UP000434052"/>
    </source>
</evidence>
<dbReference type="InterPro" id="IPR047668">
    <property type="entry name" value="DsrJ"/>
</dbReference>
<dbReference type="SUPFAM" id="SSF48695">
    <property type="entry name" value="Multiheme cytochromes"/>
    <property type="match status" value="1"/>
</dbReference>
<dbReference type="RefSeq" id="WP_144306661.1">
    <property type="nucleotide sequence ID" value="NZ_CP039543.1"/>
</dbReference>
<evidence type="ECO:0000256" key="1">
    <source>
        <dbReference type="SAM" id="Phobius"/>
    </source>
</evidence>
<name>A0A6P1ZCN3_9BACT</name>
<dbReference type="OrthoDB" id="9790557at2"/>
<keyword evidence="1" id="KW-1133">Transmembrane helix</keyword>